<dbReference type="PANTHER" id="PTHR47926">
    <property type="entry name" value="PENTATRICOPEPTIDE REPEAT-CONTAINING PROTEIN"/>
    <property type="match status" value="1"/>
</dbReference>
<evidence type="ECO:0000313" key="2">
    <source>
        <dbReference type="EMBL" id="CAF1668310.1"/>
    </source>
</evidence>
<dbReference type="Proteomes" id="UP000663828">
    <property type="component" value="Unassembled WGS sequence"/>
</dbReference>
<dbReference type="GO" id="GO:0003723">
    <property type="term" value="F:RNA binding"/>
    <property type="evidence" value="ECO:0007669"/>
    <property type="project" value="InterPro"/>
</dbReference>
<evidence type="ECO:0000256" key="1">
    <source>
        <dbReference type="PROSITE-ProRule" id="PRU00708"/>
    </source>
</evidence>
<proteinExistence type="predicted"/>
<protein>
    <submittedName>
        <fullName evidence="2">Uncharacterized protein</fullName>
    </submittedName>
</protein>
<dbReference type="GO" id="GO:0009451">
    <property type="term" value="P:RNA modification"/>
    <property type="evidence" value="ECO:0007669"/>
    <property type="project" value="InterPro"/>
</dbReference>
<keyword evidence="3" id="KW-1185">Reference proteome</keyword>
<dbReference type="Pfam" id="PF01535">
    <property type="entry name" value="PPR"/>
    <property type="match status" value="3"/>
</dbReference>
<accession>A0A816G287</accession>
<reference evidence="2" key="1">
    <citation type="submission" date="2021-02" db="EMBL/GenBank/DDBJ databases">
        <authorList>
            <person name="Nowell W R."/>
        </authorList>
    </citation>
    <scope>NUCLEOTIDE SEQUENCE</scope>
</reference>
<dbReference type="Gene3D" id="1.25.40.10">
    <property type="entry name" value="Tetratricopeptide repeat domain"/>
    <property type="match status" value="4"/>
</dbReference>
<dbReference type="PROSITE" id="PS51375">
    <property type="entry name" value="PPR"/>
    <property type="match status" value="1"/>
</dbReference>
<dbReference type="NCBIfam" id="TIGR00756">
    <property type="entry name" value="PPR"/>
    <property type="match status" value="1"/>
</dbReference>
<dbReference type="AlphaFoldDB" id="A0A816G287"/>
<dbReference type="InterPro" id="IPR046960">
    <property type="entry name" value="PPR_At4g14850-like_plant"/>
</dbReference>
<sequence length="448" mass="51630">MFSTIQHLLLICRHINRFSSSSSPSMKLGLAMKQLIDSKQYEKVLNLYAENCKSCNHFSIDMTLKACIKLNDDQHVKTIEKNLTKELLNNPFVQTSLIQFYIQRADIDKALNICSKIDKKSNYLYTVLFKGLITHNKSENVLDLYDKMTIKPDDFTLTVIFNACAQLANERAKIIGNKLFNQILNKDLTNNVILLTSAINMLMNFGEVNDAERLFQLNKSKDTILYGTMMKGYNNNDQPLRSLQLFQQMKDEKIKLDEIKFILLINACSQIGILSICQQLVDQIPSHCFNNIQINTSLIDMWGKSGSVENAQHIFESIKKPDIISYNTMINAYGLNFMGLEAVRLYERIPNHLLSEISHICVLNACSHSGLVHQAYQIFNQIPNKTERIITTMVDCLSRLFLFDEAQKLIDEYEKTNLPSVFMYMTLLSRVRNHRNSVLSEKIYEKMK</sequence>
<comment type="caution">
    <text evidence="2">The sequence shown here is derived from an EMBL/GenBank/DDBJ whole genome shotgun (WGS) entry which is preliminary data.</text>
</comment>
<name>A0A816G287_ADIRI</name>
<feature type="non-terminal residue" evidence="2">
    <location>
        <position position="1"/>
    </location>
</feature>
<dbReference type="InterPro" id="IPR011990">
    <property type="entry name" value="TPR-like_helical_dom_sf"/>
</dbReference>
<evidence type="ECO:0000313" key="3">
    <source>
        <dbReference type="Proteomes" id="UP000663828"/>
    </source>
</evidence>
<dbReference type="PANTHER" id="PTHR47926:SF359">
    <property type="entry name" value="PENTACOTRIPEPTIDE-REPEAT REGION OF PRORP DOMAIN-CONTAINING PROTEIN"/>
    <property type="match status" value="1"/>
</dbReference>
<organism evidence="2 3">
    <name type="scientific">Adineta ricciae</name>
    <name type="common">Rotifer</name>
    <dbReference type="NCBI Taxonomy" id="249248"/>
    <lineage>
        <taxon>Eukaryota</taxon>
        <taxon>Metazoa</taxon>
        <taxon>Spiralia</taxon>
        <taxon>Gnathifera</taxon>
        <taxon>Rotifera</taxon>
        <taxon>Eurotatoria</taxon>
        <taxon>Bdelloidea</taxon>
        <taxon>Adinetida</taxon>
        <taxon>Adinetidae</taxon>
        <taxon>Adineta</taxon>
    </lineage>
</organism>
<dbReference type="InterPro" id="IPR002885">
    <property type="entry name" value="PPR_rpt"/>
</dbReference>
<gene>
    <name evidence="2" type="ORF">XAT740_LOCUS58192</name>
</gene>
<dbReference type="EMBL" id="CAJNOR010012546">
    <property type="protein sequence ID" value="CAF1668310.1"/>
    <property type="molecule type" value="Genomic_DNA"/>
</dbReference>
<feature type="repeat" description="PPR" evidence="1">
    <location>
        <begin position="222"/>
        <end position="256"/>
    </location>
</feature>